<proteinExistence type="predicted"/>
<name>A0A1H3TIF1_9BACT</name>
<gene>
    <name evidence="2" type="ORF">SAMN05444412_1189</name>
</gene>
<evidence type="ECO:0000313" key="2">
    <source>
        <dbReference type="EMBL" id="SDZ50024.1"/>
    </source>
</evidence>
<dbReference type="Gene3D" id="3.30.450.20">
    <property type="entry name" value="PAS domain"/>
    <property type="match status" value="1"/>
</dbReference>
<evidence type="ECO:0000313" key="3">
    <source>
        <dbReference type="Proteomes" id="UP000199663"/>
    </source>
</evidence>
<dbReference type="Pfam" id="PF13188">
    <property type="entry name" value="PAS_8"/>
    <property type="match status" value="1"/>
</dbReference>
<dbReference type="Proteomes" id="UP000199663">
    <property type="component" value="Unassembled WGS sequence"/>
</dbReference>
<accession>A0A1H3TIF1</accession>
<sequence>MASYEIEIILNRQLADCLSIPVFITDISGNLIFYNEPAEEILGTRFGETGEMKVETWSTIFKPLDEKRKPLPPEGLPLVKTLQDQHPHHKVFWIENLKGKLEKISVTSYPIIGRMGKFLGGVAIFWETKDT</sequence>
<reference evidence="2 3" key="1">
    <citation type="submission" date="2016-10" db="EMBL/GenBank/DDBJ databases">
        <authorList>
            <person name="Varghese N."/>
            <person name="Submissions S."/>
        </authorList>
    </citation>
    <scope>NUCLEOTIDE SEQUENCE [LARGE SCALE GENOMIC DNA]</scope>
    <source>
        <strain evidence="2 3">DSM 17997</strain>
    </source>
</reference>
<keyword evidence="3" id="KW-1185">Reference proteome</keyword>
<feature type="domain" description="PAS" evidence="1">
    <location>
        <begin position="12"/>
        <end position="43"/>
    </location>
</feature>
<dbReference type="InterPro" id="IPR000014">
    <property type="entry name" value="PAS"/>
</dbReference>
<evidence type="ECO:0000259" key="1">
    <source>
        <dbReference type="PROSITE" id="PS50112"/>
    </source>
</evidence>
<dbReference type="InterPro" id="IPR035965">
    <property type="entry name" value="PAS-like_dom_sf"/>
</dbReference>
<dbReference type="PROSITE" id="PS50112">
    <property type="entry name" value="PAS"/>
    <property type="match status" value="1"/>
</dbReference>
<dbReference type="RefSeq" id="WP_019600014.1">
    <property type="nucleotide sequence ID" value="NZ_FNQC01000018.1"/>
</dbReference>
<organism evidence="2 3">
    <name type="scientific">Rhodonellum ikkaensis</name>
    <dbReference type="NCBI Taxonomy" id="336829"/>
    <lineage>
        <taxon>Bacteria</taxon>
        <taxon>Pseudomonadati</taxon>
        <taxon>Bacteroidota</taxon>
        <taxon>Cytophagia</taxon>
        <taxon>Cytophagales</taxon>
        <taxon>Cytophagaceae</taxon>
        <taxon>Rhodonellum</taxon>
    </lineage>
</organism>
<comment type="caution">
    <text evidence="2">The sequence shown here is derived from an EMBL/GenBank/DDBJ whole genome shotgun (WGS) entry which is preliminary data.</text>
</comment>
<dbReference type="SUPFAM" id="SSF55785">
    <property type="entry name" value="PYP-like sensor domain (PAS domain)"/>
    <property type="match status" value="1"/>
</dbReference>
<protein>
    <submittedName>
        <fullName evidence="2">PAS domain-containing protein</fullName>
    </submittedName>
</protein>
<dbReference type="EMBL" id="FNQC01000018">
    <property type="protein sequence ID" value="SDZ50024.1"/>
    <property type="molecule type" value="Genomic_DNA"/>
</dbReference>